<evidence type="ECO:0000256" key="10">
    <source>
        <dbReference type="HAMAP-Rule" id="MF_01820"/>
    </source>
</evidence>
<evidence type="ECO:0000256" key="1">
    <source>
        <dbReference type="ARBA" id="ARBA00022490"/>
    </source>
</evidence>
<comment type="function">
    <text evidence="10">One of several proteins that assist in the late maturation steps of the functional core of the 30S ribosomal subunit. Helps release RbfA from mature subunits. May play a role in the assembly of ribosomal proteins into the subunit. Circularly permuted GTPase that catalyzes slow GTP hydrolysis, GTPase activity is stimulated by the 30S ribosomal subunit.</text>
</comment>
<sequence length="348" mass="38686">MNTTMSLHQLGWSGFFQQQLSLDEFENCRIARVLEHHRTRYLLQTETEQLSLTIKADMPALTVGDWLLIDADKLFIRALDRLTLLSRKAAGSKVAEQLIAANVNTLFIVNALNHDFNLSRIERYLAIAHESGCEPVIILTKQDCCENVDDYLQQIHALDSLLMVEAVNSLDVQSVEKLHGWCKTGQTVAFVGSSGVGKSTLVNTLMQEQILATAEARADDDKGRHTTTSRSLFVMPTGGVLLDTPGIRELKIADCEEGINAAFSDISELATQCRFSDCSHQAEPGCAVQKALKAGIIDERRLTNFFKLLREQKRNGATLAESRSADKNLTKFYKKTQNLGRLNKQSGD</sequence>
<name>A0ABQ6E3T0_9GAMM</name>
<feature type="binding site" evidence="10">
    <location>
        <begin position="140"/>
        <end position="143"/>
    </location>
    <ligand>
        <name>GTP</name>
        <dbReference type="ChEBI" id="CHEBI:37565"/>
    </ligand>
</feature>
<comment type="cofactor">
    <cofactor evidence="10">
        <name>Zn(2+)</name>
        <dbReference type="ChEBI" id="CHEBI:29105"/>
    </cofactor>
    <text evidence="10">Binds 1 zinc ion per subunit.</text>
</comment>
<evidence type="ECO:0000259" key="12">
    <source>
        <dbReference type="PROSITE" id="PS51721"/>
    </source>
</evidence>
<keyword evidence="6 10" id="KW-0378">Hydrolase</keyword>
<dbReference type="PANTHER" id="PTHR32120">
    <property type="entry name" value="SMALL RIBOSOMAL SUBUNIT BIOGENESIS GTPASE RSGA"/>
    <property type="match status" value="1"/>
</dbReference>
<dbReference type="Pfam" id="PF03193">
    <property type="entry name" value="RsgA_GTPase"/>
    <property type="match status" value="1"/>
</dbReference>
<keyword evidence="14" id="KW-1185">Reference proteome</keyword>
<evidence type="ECO:0000256" key="9">
    <source>
        <dbReference type="ARBA" id="ARBA00023134"/>
    </source>
</evidence>
<accession>A0ABQ6E3T0</accession>
<keyword evidence="9 10" id="KW-0342">GTP-binding</keyword>
<dbReference type="PROSITE" id="PS50936">
    <property type="entry name" value="ENGC_GTPASE"/>
    <property type="match status" value="1"/>
</dbReference>
<comment type="caution">
    <text evidence="13">The sequence shown here is derived from an EMBL/GenBank/DDBJ whole genome shotgun (WGS) entry which is preliminary data.</text>
</comment>
<evidence type="ECO:0000313" key="13">
    <source>
        <dbReference type="EMBL" id="GLS91865.1"/>
    </source>
</evidence>
<dbReference type="EMBL" id="BSPQ01000016">
    <property type="protein sequence ID" value="GLS91865.1"/>
    <property type="molecule type" value="Genomic_DNA"/>
</dbReference>
<keyword evidence="3 10" id="KW-0479">Metal-binding</keyword>
<organism evidence="13 14">
    <name type="scientific">Psychromonas marina</name>
    <dbReference type="NCBI Taxonomy" id="88364"/>
    <lineage>
        <taxon>Bacteria</taxon>
        <taxon>Pseudomonadati</taxon>
        <taxon>Pseudomonadota</taxon>
        <taxon>Gammaproteobacteria</taxon>
        <taxon>Alteromonadales</taxon>
        <taxon>Psychromonadaceae</taxon>
        <taxon>Psychromonas</taxon>
    </lineage>
</organism>
<keyword evidence="2 10" id="KW-0690">Ribosome biogenesis</keyword>
<dbReference type="NCBIfam" id="TIGR00157">
    <property type="entry name" value="ribosome small subunit-dependent GTPase A"/>
    <property type="match status" value="1"/>
</dbReference>
<evidence type="ECO:0000313" key="14">
    <source>
        <dbReference type="Proteomes" id="UP001157353"/>
    </source>
</evidence>
<reference evidence="14" key="1">
    <citation type="journal article" date="2019" name="Int. J. Syst. Evol. Microbiol.">
        <title>The Global Catalogue of Microorganisms (GCM) 10K type strain sequencing project: providing services to taxonomists for standard genome sequencing and annotation.</title>
        <authorList>
            <consortium name="The Broad Institute Genomics Platform"/>
            <consortium name="The Broad Institute Genome Sequencing Center for Infectious Disease"/>
            <person name="Wu L."/>
            <person name="Ma J."/>
        </authorList>
    </citation>
    <scope>NUCLEOTIDE SEQUENCE [LARGE SCALE GENOMIC DNA]</scope>
    <source>
        <strain evidence="14">NBRC 103166</strain>
    </source>
</reference>
<comment type="subunit">
    <text evidence="10">Monomer. Associates with 30S ribosomal subunit, binds 16S rRNA.</text>
</comment>
<dbReference type="Gene3D" id="1.10.40.50">
    <property type="entry name" value="Probable gtpase engc, domain 3"/>
    <property type="match status" value="1"/>
</dbReference>
<dbReference type="PROSITE" id="PS51721">
    <property type="entry name" value="G_CP"/>
    <property type="match status" value="1"/>
</dbReference>
<feature type="binding site" evidence="10">
    <location>
        <position position="278"/>
    </location>
    <ligand>
        <name>Zn(2+)</name>
        <dbReference type="ChEBI" id="CHEBI:29105"/>
    </ligand>
</feature>
<evidence type="ECO:0000256" key="2">
    <source>
        <dbReference type="ARBA" id="ARBA00022517"/>
    </source>
</evidence>
<feature type="domain" description="EngC GTPase" evidence="11">
    <location>
        <begin position="101"/>
        <end position="248"/>
    </location>
</feature>
<dbReference type="SUPFAM" id="SSF52540">
    <property type="entry name" value="P-loop containing nucleoside triphosphate hydrolases"/>
    <property type="match status" value="1"/>
</dbReference>
<dbReference type="InterPro" id="IPR030378">
    <property type="entry name" value="G_CP_dom"/>
</dbReference>
<dbReference type="CDD" id="cd01854">
    <property type="entry name" value="YjeQ_EngC"/>
    <property type="match status" value="1"/>
</dbReference>
<keyword evidence="8 10" id="KW-0694">RNA-binding</keyword>
<keyword evidence="5 10" id="KW-0547">Nucleotide-binding</keyword>
<evidence type="ECO:0000256" key="8">
    <source>
        <dbReference type="ARBA" id="ARBA00022884"/>
    </source>
</evidence>
<evidence type="ECO:0000256" key="6">
    <source>
        <dbReference type="ARBA" id="ARBA00022801"/>
    </source>
</evidence>
<feature type="domain" description="CP-type G" evidence="12">
    <location>
        <begin position="95"/>
        <end position="250"/>
    </location>
</feature>
<evidence type="ECO:0000256" key="7">
    <source>
        <dbReference type="ARBA" id="ARBA00022833"/>
    </source>
</evidence>
<comment type="similarity">
    <text evidence="10">Belongs to the TRAFAC class YlqF/YawG GTPase family. RsgA subfamily.</text>
</comment>
<dbReference type="EC" id="3.6.1.-" evidence="10"/>
<proteinExistence type="inferred from homology"/>
<evidence type="ECO:0000256" key="3">
    <source>
        <dbReference type="ARBA" id="ARBA00022723"/>
    </source>
</evidence>
<gene>
    <name evidence="13" type="primary">rsgA2</name>
    <name evidence="10" type="synonym">rsgA</name>
    <name evidence="13" type="ORF">GCM10007916_29350</name>
</gene>
<keyword evidence="4 10" id="KW-0699">rRNA-binding</keyword>
<dbReference type="Gene3D" id="3.40.50.300">
    <property type="entry name" value="P-loop containing nucleotide triphosphate hydrolases"/>
    <property type="match status" value="1"/>
</dbReference>
<evidence type="ECO:0000256" key="5">
    <source>
        <dbReference type="ARBA" id="ARBA00022741"/>
    </source>
</evidence>
<dbReference type="RefSeq" id="WP_284204960.1">
    <property type="nucleotide sequence ID" value="NZ_BSPQ01000016.1"/>
</dbReference>
<feature type="binding site" evidence="10">
    <location>
        <position position="280"/>
    </location>
    <ligand>
        <name>Zn(2+)</name>
        <dbReference type="ChEBI" id="CHEBI:29105"/>
    </ligand>
</feature>
<keyword evidence="1 10" id="KW-0963">Cytoplasm</keyword>
<dbReference type="HAMAP" id="MF_01820">
    <property type="entry name" value="GTPase_RsgA"/>
    <property type="match status" value="1"/>
</dbReference>
<feature type="binding site" evidence="10">
    <location>
        <position position="273"/>
    </location>
    <ligand>
        <name>Zn(2+)</name>
        <dbReference type="ChEBI" id="CHEBI:29105"/>
    </ligand>
</feature>
<dbReference type="Proteomes" id="UP001157353">
    <property type="component" value="Unassembled WGS sequence"/>
</dbReference>
<feature type="binding site" evidence="10">
    <location>
        <position position="286"/>
    </location>
    <ligand>
        <name>Zn(2+)</name>
        <dbReference type="ChEBI" id="CHEBI:29105"/>
    </ligand>
</feature>
<dbReference type="PANTHER" id="PTHR32120:SF10">
    <property type="entry name" value="SMALL RIBOSOMAL SUBUNIT BIOGENESIS GTPASE RSGA"/>
    <property type="match status" value="1"/>
</dbReference>
<evidence type="ECO:0000256" key="4">
    <source>
        <dbReference type="ARBA" id="ARBA00022730"/>
    </source>
</evidence>
<dbReference type="InterPro" id="IPR010914">
    <property type="entry name" value="RsgA_GTPase_dom"/>
</dbReference>
<evidence type="ECO:0000259" key="11">
    <source>
        <dbReference type="PROSITE" id="PS50936"/>
    </source>
</evidence>
<dbReference type="InterPro" id="IPR027417">
    <property type="entry name" value="P-loop_NTPase"/>
</dbReference>
<feature type="binding site" evidence="10">
    <location>
        <begin position="192"/>
        <end position="200"/>
    </location>
    <ligand>
        <name>GTP</name>
        <dbReference type="ChEBI" id="CHEBI:37565"/>
    </ligand>
</feature>
<dbReference type="InterPro" id="IPR004881">
    <property type="entry name" value="Ribosome_biogen_GTPase_RsgA"/>
</dbReference>
<protein>
    <recommendedName>
        <fullName evidence="10">Small ribosomal subunit biogenesis GTPase RsgA</fullName>
        <ecNumber evidence="10">3.6.1.-</ecNumber>
    </recommendedName>
</protein>
<keyword evidence="7 10" id="KW-0862">Zinc</keyword>
<comment type="subcellular location">
    <subcellularLocation>
        <location evidence="10">Cytoplasm</location>
    </subcellularLocation>
</comment>